<protein>
    <submittedName>
        <fullName evidence="1">Uncharacterized protein</fullName>
    </submittedName>
</protein>
<evidence type="ECO:0000313" key="2">
    <source>
        <dbReference type="Proteomes" id="UP000503017"/>
    </source>
</evidence>
<dbReference type="AlphaFoldDB" id="A0A6M7WVH3"/>
<organism evidence="1 2">
    <name type="scientific">Mesorhizobium loti R88b</name>
    <dbReference type="NCBI Taxonomy" id="935548"/>
    <lineage>
        <taxon>Bacteria</taxon>
        <taxon>Pseudomonadati</taxon>
        <taxon>Pseudomonadota</taxon>
        <taxon>Alphaproteobacteria</taxon>
        <taxon>Hyphomicrobiales</taxon>
        <taxon>Phyllobacteriaceae</taxon>
        <taxon>Mesorhizobium</taxon>
    </lineage>
</organism>
<dbReference type="EMBL" id="CP033367">
    <property type="protein sequence ID" value="QKD03001.1"/>
    <property type="molecule type" value="Genomic_DNA"/>
</dbReference>
<evidence type="ECO:0000313" key="1">
    <source>
        <dbReference type="EMBL" id="QKD03001.1"/>
    </source>
</evidence>
<dbReference type="Proteomes" id="UP000503017">
    <property type="component" value="Chromosome"/>
</dbReference>
<gene>
    <name evidence="1" type="ORF">EB235_17060</name>
</gene>
<reference evidence="1 2" key="1">
    <citation type="submission" date="2018-10" db="EMBL/GenBank/DDBJ databases">
        <authorList>
            <person name="Perry B.J."/>
            <person name="Sullivan J.T."/>
            <person name="Murphy R.J.T."/>
            <person name="Ramsay J.P."/>
            <person name="Ronson C.W."/>
        </authorList>
    </citation>
    <scope>NUCLEOTIDE SEQUENCE [LARGE SCALE GENOMIC DNA]</scope>
    <source>
        <strain evidence="1 2">R88b</strain>
    </source>
</reference>
<proteinExistence type="predicted"/>
<accession>A0A6M7WVH3</accession>
<name>A0A6M7WVH3_RHILI</name>
<sequence length="695" mass="73195">MYADATGPFAGAAMQRQPMLGAQPPQSNSLADDLLTRLAGQRGAATQEGSGFWGITSADVQAAAAAMSARRGDRVAIDGSGSTTLDDKTAIPLNAITYLKPGDAAALKDPANTATAAQFVGARARVQLAEQNAPAVIAATGEYPDEQPTAQDFVNIYGAEEGSKRFDQFRTTAGVAKSFFDMYRAPNQAIHAELRDFEPGPNGSPEERERYEIRAGAAQLILGARDADPVAYISQIFPGEAPDWSKVSTPQDFQAAITWARAAQQQMGFGRVLAVPQALSDSLGARYVDESVPLQQRIIDLSEVLKAVRDPKARFVLAGQVFQSALDRLRQNAANNPKITPAELEAQGKVLEASLIEMAQHPARVRFNAGSWWQKPIAAVNDSVRLVANGATFDQADKFAAGMNWLFSDKSYDELLAAEQAESEDAEDRAGSAGSAAKLLGAFATGHALTFTGKFGAEALEGLPGLVARSAGMAADGAVFGGVDAALNGRDILRDIGTGALLGAGGNVLAEGLGAIGRQVLARLAERSADAKISTRRDAEMLPAGQASHDGYVPGAGEIPGHRQGVDEVTADAGTTGDIADGHVLHLVYMPHWTAIQRAAADLKVAALNQVDKIVSPSVRAKTSASTTYKRAGNEVPTGNDVDHVHDLQLGGSEGISNMAILDRSVNRSLGPQIHHRIKHLPHGTRITKITIGDR</sequence>